<dbReference type="Gene3D" id="1.10.390.10">
    <property type="entry name" value="Neutral Protease Domain 2"/>
    <property type="match status" value="1"/>
</dbReference>
<comment type="catalytic activity">
    <reaction evidence="1">
        <text>Release of an N-terminal amino acid, Xaa-|-Yaa- from a peptide, amide or arylamide. Xaa is preferably Ala, but may be most amino acids including Pro (slow action). When a terminal hydrophobic residue is followed by a prolyl residue, the two may be released as an intact Xaa-Pro dipeptide.</text>
        <dbReference type="EC" id="3.4.11.2"/>
    </reaction>
</comment>
<comment type="similarity">
    <text evidence="3">Belongs to the peptidase M1 family.</text>
</comment>
<dbReference type="Gene3D" id="2.60.40.1730">
    <property type="entry name" value="tricorn interacting facor f3 domain"/>
    <property type="match status" value="1"/>
</dbReference>
<dbReference type="InterPro" id="IPR042097">
    <property type="entry name" value="Aminopeptidase_N-like_N_sf"/>
</dbReference>
<keyword evidence="7" id="KW-0645">Protease</keyword>
<evidence type="ECO:0000259" key="16">
    <source>
        <dbReference type="Pfam" id="PF17900"/>
    </source>
</evidence>
<dbReference type="GO" id="GO:0008270">
    <property type="term" value="F:zinc ion binding"/>
    <property type="evidence" value="ECO:0007669"/>
    <property type="project" value="InterPro"/>
</dbReference>
<dbReference type="KEGG" id="fgi:OP10G_1622"/>
<proteinExistence type="inferred from homology"/>
<evidence type="ECO:0000256" key="11">
    <source>
        <dbReference type="ARBA" id="ARBA00023049"/>
    </source>
</evidence>
<dbReference type="GO" id="GO:0005737">
    <property type="term" value="C:cytoplasm"/>
    <property type="evidence" value="ECO:0007669"/>
    <property type="project" value="TreeGrafter"/>
</dbReference>
<evidence type="ECO:0000313" key="18">
    <source>
        <dbReference type="Proteomes" id="UP000027982"/>
    </source>
</evidence>
<dbReference type="PRINTS" id="PR00756">
    <property type="entry name" value="ALADIPTASE"/>
</dbReference>
<dbReference type="InterPro" id="IPR045357">
    <property type="entry name" value="Aminopeptidase_N-like_N"/>
</dbReference>
<gene>
    <name evidence="17" type="ORF">OP10G_1622</name>
</gene>
<sequence length="776" mass="86456">MFRLRIALAALAAVTCAYGQTRPHNFDLLDVRWSVSLDEPTSSLVGDVTNTLRPTAGAASIQLDFGRLEVDSVTVDGVAATFDHTAPLLTITLPKATDGDKAMAIRVRYHGQPQSGAYFVPASRAFPAHTPVVYTQGEMVDNRFWIPTYDYPDDKATSEGTIDVPEGWFALSNGKLVSKTTKNGRTEFHWKMDKPHATYLISFSAGPYDEGAGSWDGIPINYYVPQGLKDQGEAAFGFTPDIVRFYSKLTGFRYPYAKYTQSAVPDFMFGGMENVTCTTQTINALHPKSTEPIQDTLGLVAHELAHQWFGDTVTCSGWSDAWINEGWATFLPPFYNREKRGMEEFDLNRYDIFQGGLAAHRSAPNRPVVWKGYKDALDMFDNFIYPGGASRMFMLMHEVGEPAFWKATQAYLEQRKYTSFDTPAFFDTYSANLKRDLRPFMRQWFYTAGAPNLTVSMEGTDLVVTQTKPYFTADVAVWVLEGNEWTKKKMSLSGERSYLDLGAQAGRPALVDPECWLMANITSKLPMTSDDIAAVFKAAPNAGEQARIMDTMLGSLTNDQLLALAKTIRTPQVLRRFIGLLKDGSQTFLLDLSRGPDRSVADTAVDHLGALPSSPAVIARLHEIADSDPNESLRQNAFNVLLRMTKDASMADRAWAMDGFRDQYRQIALNWWRQVNQATAREKALEALEKGYPEPTRQLAVSILGQLKDKPGEHRVYDALASVLKETSFGARNNAISALGSYGDKAAIPLLEPFEKAELVFFRRTADEALRKLRAK</sequence>
<dbReference type="RefSeq" id="WP_025226407.1">
    <property type="nucleotide sequence ID" value="NZ_CP007139.1"/>
</dbReference>
<feature type="domain" description="Peptidase M1 membrane alanine aminopeptidase" evidence="15">
    <location>
        <begin position="238"/>
        <end position="444"/>
    </location>
</feature>
<dbReference type="EC" id="3.4.11.2" evidence="4"/>
<evidence type="ECO:0000256" key="9">
    <source>
        <dbReference type="ARBA" id="ARBA00022801"/>
    </source>
</evidence>
<evidence type="ECO:0000256" key="4">
    <source>
        <dbReference type="ARBA" id="ARBA00012564"/>
    </source>
</evidence>
<dbReference type="Pfam" id="PF01433">
    <property type="entry name" value="Peptidase_M1"/>
    <property type="match status" value="1"/>
</dbReference>
<protein>
    <recommendedName>
        <fullName evidence="5">Aminopeptidase N</fullName>
        <ecNumber evidence="4">3.4.11.2</ecNumber>
    </recommendedName>
    <alternativeName>
        <fullName evidence="12">Alanine aminopeptidase</fullName>
    </alternativeName>
    <alternativeName>
        <fullName evidence="13">Lysyl aminopeptidase</fullName>
    </alternativeName>
</protein>
<keyword evidence="10" id="KW-0862">Zinc</keyword>
<evidence type="ECO:0000259" key="15">
    <source>
        <dbReference type="Pfam" id="PF01433"/>
    </source>
</evidence>
<evidence type="ECO:0000256" key="8">
    <source>
        <dbReference type="ARBA" id="ARBA00022723"/>
    </source>
</evidence>
<evidence type="ECO:0000256" key="7">
    <source>
        <dbReference type="ARBA" id="ARBA00022670"/>
    </source>
</evidence>
<dbReference type="PANTHER" id="PTHR11533">
    <property type="entry name" value="PROTEASE M1 ZINC METALLOPROTEASE"/>
    <property type="match status" value="1"/>
</dbReference>
<dbReference type="GO" id="GO:0042277">
    <property type="term" value="F:peptide binding"/>
    <property type="evidence" value="ECO:0007669"/>
    <property type="project" value="TreeGrafter"/>
</dbReference>
<dbReference type="GO" id="GO:0006508">
    <property type="term" value="P:proteolysis"/>
    <property type="evidence" value="ECO:0007669"/>
    <property type="project" value="UniProtKB-KW"/>
</dbReference>
<dbReference type="EMBL" id="CP007139">
    <property type="protein sequence ID" value="AIE84990.1"/>
    <property type="molecule type" value="Genomic_DNA"/>
</dbReference>
<evidence type="ECO:0000256" key="12">
    <source>
        <dbReference type="ARBA" id="ARBA00029811"/>
    </source>
</evidence>
<evidence type="ECO:0000256" key="13">
    <source>
        <dbReference type="ARBA" id="ARBA00031533"/>
    </source>
</evidence>
<dbReference type="GO" id="GO:0043171">
    <property type="term" value="P:peptide catabolic process"/>
    <property type="evidence" value="ECO:0007669"/>
    <property type="project" value="TreeGrafter"/>
</dbReference>
<dbReference type="Gene3D" id="1.25.10.10">
    <property type="entry name" value="Leucine-rich Repeat Variant"/>
    <property type="match status" value="1"/>
</dbReference>
<dbReference type="GO" id="GO:0016829">
    <property type="term" value="F:lyase activity"/>
    <property type="evidence" value="ECO:0007669"/>
    <property type="project" value="UniProtKB-KW"/>
</dbReference>
<reference evidence="17 18" key="1">
    <citation type="journal article" date="2014" name="PLoS ONE">
        <title>The first complete genome sequence of the class fimbriimonadia in the phylum armatimonadetes.</title>
        <authorList>
            <person name="Hu Z.Y."/>
            <person name="Wang Y.Z."/>
            <person name="Im W.T."/>
            <person name="Wang S.Y."/>
            <person name="Zhao G.P."/>
            <person name="Zheng H.J."/>
            <person name="Quan Z.X."/>
        </authorList>
    </citation>
    <scope>NUCLEOTIDE SEQUENCE [LARGE SCALE GENOMIC DNA]</scope>
    <source>
        <strain evidence="17">Gsoil 348</strain>
    </source>
</reference>
<keyword evidence="14" id="KW-0732">Signal</keyword>
<keyword evidence="18" id="KW-1185">Reference proteome</keyword>
<dbReference type="InterPro" id="IPR050344">
    <property type="entry name" value="Peptidase_M1_aminopeptidases"/>
</dbReference>
<dbReference type="InterPro" id="IPR001930">
    <property type="entry name" value="Peptidase_M1"/>
</dbReference>
<feature type="chain" id="PRO_5001651772" description="Aminopeptidase N" evidence="14">
    <location>
        <begin position="20"/>
        <end position="776"/>
    </location>
</feature>
<dbReference type="Proteomes" id="UP000027982">
    <property type="component" value="Chromosome"/>
</dbReference>
<dbReference type="CDD" id="cd09603">
    <property type="entry name" value="M1_APN_like"/>
    <property type="match status" value="1"/>
</dbReference>
<dbReference type="SUPFAM" id="SSF63737">
    <property type="entry name" value="Leukotriene A4 hydrolase N-terminal domain"/>
    <property type="match status" value="1"/>
</dbReference>
<dbReference type="PANTHER" id="PTHR11533:SF174">
    <property type="entry name" value="PUROMYCIN-SENSITIVE AMINOPEPTIDASE-RELATED"/>
    <property type="match status" value="1"/>
</dbReference>
<feature type="signal peptide" evidence="14">
    <location>
        <begin position="1"/>
        <end position="19"/>
    </location>
</feature>
<dbReference type="SUPFAM" id="SSF55486">
    <property type="entry name" value="Metalloproteases ('zincins'), catalytic domain"/>
    <property type="match status" value="1"/>
</dbReference>
<keyword evidence="8" id="KW-0479">Metal-binding</keyword>
<dbReference type="AlphaFoldDB" id="A0A068NQG7"/>
<evidence type="ECO:0000256" key="14">
    <source>
        <dbReference type="SAM" id="SignalP"/>
    </source>
</evidence>
<dbReference type="GO" id="GO:0016285">
    <property type="term" value="F:alanyl aminopeptidase activity"/>
    <property type="evidence" value="ECO:0007669"/>
    <property type="project" value="UniProtKB-EC"/>
</dbReference>
<dbReference type="STRING" id="661478.OP10G_1622"/>
<evidence type="ECO:0000313" key="17">
    <source>
        <dbReference type="EMBL" id="AIE84990.1"/>
    </source>
</evidence>
<organism evidence="17 18">
    <name type="scientific">Fimbriimonas ginsengisoli Gsoil 348</name>
    <dbReference type="NCBI Taxonomy" id="661478"/>
    <lineage>
        <taxon>Bacteria</taxon>
        <taxon>Bacillati</taxon>
        <taxon>Armatimonadota</taxon>
        <taxon>Fimbriimonadia</taxon>
        <taxon>Fimbriimonadales</taxon>
        <taxon>Fimbriimonadaceae</taxon>
        <taxon>Fimbriimonas</taxon>
    </lineage>
</organism>
<evidence type="ECO:0000256" key="2">
    <source>
        <dbReference type="ARBA" id="ARBA00001947"/>
    </source>
</evidence>
<dbReference type="Pfam" id="PF13646">
    <property type="entry name" value="HEAT_2"/>
    <property type="match status" value="1"/>
</dbReference>
<keyword evidence="9" id="KW-0378">Hydrolase</keyword>
<evidence type="ECO:0000256" key="10">
    <source>
        <dbReference type="ARBA" id="ARBA00022833"/>
    </source>
</evidence>
<dbReference type="GO" id="GO:0016020">
    <property type="term" value="C:membrane"/>
    <property type="evidence" value="ECO:0007669"/>
    <property type="project" value="TreeGrafter"/>
</dbReference>
<keyword evidence="6" id="KW-0031">Aminopeptidase</keyword>
<evidence type="ECO:0000256" key="3">
    <source>
        <dbReference type="ARBA" id="ARBA00010136"/>
    </source>
</evidence>
<dbReference type="InterPro" id="IPR016024">
    <property type="entry name" value="ARM-type_fold"/>
</dbReference>
<dbReference type="InterPro" id="IPR011989">
    <property type="entry name" value="ARM-like"/>
</dbReference>
<accession>A0A068NQG7</accession>
<comment type="cofactor">
    <cofactor evidence="2">
        <name>Zn(2+)</name>
        <dbReference type="ChEBI" id="CHEBI:29105"/>
    </cofactor>
</comment>
<evidence type="ECO:0000256" key="1">
    <source>
        <dbReference type="ARBA" id="ARBA00000098"/>
    </source>
</evidence>
<dbReference type="HOGENOM" id="CLU_014298_0_1_0"/>
<dbReference type="eggNOG" id="COG0308">
    <property type="taxonomic scope" value="Bacteria"/>
</dbReference>
<dbReference type="InterPro" id="IPR027268">
    <property type="entry name" value="Peptidase_M4/M1_CTD_sf"/>
</dbReference>
<dbReference type="InterPro" id="IPR014782">
    <property type="entry name" value="Peptidase_M1_dom"/>
</dbReference>
<evidence type="ECO:0000256" key="5">
    <source>
        <dbReference type="ARBA" id="ARBA00015611"/>
    </source>
</evidence>
<dbReference type="Pfam" id="PF17900">
    <property type="entry name" value="Peptidase_M1_N"/>
    <property type="match status" value="1"/>
</dbReference>
<dbReference type="GO" id="GO:0070006">
    <property type="term" value="F:metalloaminopeptidase activity"/>
    <property type="evidence" value="ECO:0007669"/>
    <property type="project" value="TreeGrafter"/>
</dbReference>
<keyword evidence="17" id="KW-0456">Lyase</keyword>
<feature type="domain" description="Aminopeptidase N-like N-terminal" evidence="16">
    <location>
        <begin position="33"/>
        <end position="200"/>
    </location>
</feature>
<dbReference type="GO" id="GO:0005615">
    <property type="term" value="C:extracellular space"/>
    <property type="evidence" value="ECO:0007669"/>
    <property type="project" value="TreeGrafter"/>
</dbReference>
<evidence type="ECO:0000256" key="6">
    <source>
        <dbReference type="ARBA" id="ARBA00022438"/>
    </source>
</evidence>
<keyword evidence="11" id="KW-0482">Metalloprotease</keyword>
<dbReference type="SUPFAM" id="SSF48371">
    <property type="entry name" value="ARM repeat"/>
    <property type="match status" value="1"/>
</dbReference>
<name>A0A068NQG7_FIMGI</name>